<dbReference type="InterPro" id="IPR000794">
    <property type="entry name" value="Beta-ketoacyl_synthase"/>
</dbReference>
<dbReference type="AlphaFoldDB" id="A0A4V6NCI1"/>
<dbReference type="Pfam" id="PF00109">
    <property type="entry name" value="ketoacyl-synt"/>
    <property type="match status" value="1"/>
</dbReference>
<evidence type="ECO:0000256" key="1">
    <source>
        <dbReference type="ARBA" id="ARBA00004796"/>
    </source>
</evidence>
<dbReference type="Pfam" id="PF02801">
    <property type="entry name" value="Ketoacyl-synt_C"/>
    <property type="match status" value="1"/>
</dbReference>
<dbReference type="GO" id="GO:0004315">
    <property type="term" value="F:3-oxoacyl-[acyl-carrier-protein] synthase activity"/>
    <property type="evidence" value="ECO:0007669"/>
    <property type="project" value="TreeGrafter"/>
</dbReference>
<comment type="pathway">
    <text evidence="1">Lipid metabolism; mycolic acid biosynthesis.</text>
</comment>
<dbReference type="RefSeq" id="WP_067458168.1">
    <property type="nucleotide sequence ID" value="NZ_SMFR01000008.1"/>
</dbReference>
<evidence type="ECO:0000256" key="4">
    <source>
        <dbReference type="ARBA" id="ARBA00023315"/>
    </source>
</evidence>
<dbReference type="Proteomes" id="UP000294856">
    <property type="component" value="Unassembled WGS sequence"/>
</dbReference>
<evidence type="ECO:0000313" key="7">
    <source>
        <dbReference type="EMBL" id="TCJ89885.1"/>
    </source>
</evidence>
<dbReference type="STRING" id="1210063.GCA_001612665_05755"/>
<dbReference type="PROSITE" id="PS52004">
    <property type="entry name" value="KS3_2"/>
    <property type="match status" value="1"/>
</dbReference>
<keyword evidence="8" id="KW-1185">Reference proteome</keyword>
<dbReference type="PANTHER" id="PTHR11712:SF322">
    <property type="entry name" value="POLYKETIDE BETA-KETOACYL SYNTHASE 2-RELATED"/>
    <property type="match status" value="1"/>
</dbReference>
<keyword evidence="3 5" id="KW-0808">Transferase</keyword>
<dbReference type="UniPathway" id="UPA00915"/>
<dbReference type="GO" id="GO:0006633">
    <property type="term" value="P:fatty acid biosynthetic process"/>
    <property type="evidence" value="ECO:0007669"/>
    <property type="project" value="TreeGrafter"/>
</dbReference>
<gene>
    <name evidence="7" type="ORF">DFR71_6174</name>
</gene>
<comment type="caution">
    <text evidence="7">The sequence shown here is derived from an EMBL/GenBank/DDBJ whole genome shotgun (WGS) entry which is preliminary data.</text>
</comment>
<dbReference type="InterPro" id="IPR014030">
    <property type="entry name" value="Ketoacyl_synth_N"/>
</dbReference>
<reference evidence="7 8" key="1">
    <citation type="submission" date="2019-03" db="EMBL/GenBank/DDBJ databases">
        <title>Genomic Encyclopedia of Type Strains, Phase IV (KMG-IV): sequencing the most valuable type-strain genomes for metagenomic binning, comparative biology and taxonomic classification.</title>
        <authorList>
            <person name="Goeker M."/>
        </authorList>
    </citation>
    <scope>NUCLEOTIDE SEQUENCE [LARGE SCALE GENOMIC DNA]</scope>
    <source>
        <strain evidence="7 8">DSM 44684</strain>
    </source>
</reference>
<evidence type="ECO:0000256" key="2">
    <source>
        <dbReference type="ARBA" id="ARBA00008467"/>
    </source>
</evidence>
<dbReference type="InterPro" id="IPR020841">
    <property type="entry name" value="PKS_Beta-ketoAc_synthase_dom"/>
</dbReference>
<name>A0A4V6NCI1_9NOCA</name>
<dbReference type="SUPFAM" id="SSF53901">
    <property type="entry name" value="Thiolase-like"/>
    <property type="match status" value="2"/>
</dbReference>
<comment type="similarity">
    <text evidence="2 5">Belongs to the thiolase-like superfamily. Beta-ketoacyl-ACP synthases family.</text>
</comment>
<keyword evidence="4" id="KW-0012">Acyltransferase</keyword>
<protein>
    <submittedName>
        <fullName evidence="7">Act minimal PKS chain-length factor (CLF/KS beta)</fullName>
    </submittedName>
</protein>
<dbReference type="InterPro" id="IPR016039">
    <property type="entry name" value="Thiolase-like"/>
</dbReference>
<sequence>MTTAAVTGLGIVSPLGVDLDTYWTNLLLGRSKIAEIDRFDVSAFPVRYAGMIPPFEAEDSVRKKLVPQTDRITRIAMVAADSALANASVDPQSLDGYQAGVAVSSSTGGLEFGQRQLQTLWHEGWETVSPYMSFAWYYAVNTGQISIKNKLRGPGCVVVSEQAAGLDAVAYAKHRVCTDVPTMLAGAVDGLLCPYGMAVLGVAPEVNRSSEPASYQPFVATSQGYFPGEGGAILTVQRWDRTGDPARAYAVVAGSAAAFDPDPRTGDGLRRAAAQALHRSGCRPGDVDAVFADAYGDPDLDGAEARVLADLFGARAVPVTAPKTMFGRLMGGGAALDVATACLSLRHQTLPPAGLPADAIVDDSVALIRSATPAELRTVLVLARGHGGFASALVLQRP</sequence>
<evidence type="ECO:0000256" key="3">
    <source>
        <dbReference type="ARBA" id="ARBA00022679"/>
    </source>
</evidence>
<accession>A0A4V6NCI1</accession>
<feature type="domain" description="Ketosynthase family 3 (KS3)" evidence="6">
    <location>
        <begin position="1"/>
        <end position="397"/>
    </location>
</feature>
<proteinExistence type="inferred from homology"/>
<dbReference type="PANTHER" id="PTHR11712">
    <property type="entry name" value="POLYKETIDE SYNTHASE-RELATED"/>
    <property type="match status" value="1"/>
</dbReference>
<dbReference type="InterPro" id="IPR014031">
    <property type="entry name" value="Ketoacyl_synth_C"/>
</dbReference>
<dbReference type="Gene3D" id="3.40.47.10">
    <property type="match status" value="2"/>
</dbReference>
<organism evidence="7 8">
    <name type="scientific">Nocardia alba</name>
    <dbReference type="NCBI Taxonomy" id="225051"/>
    <lineage>
        <taxon>Bacteria</taxon>
        <taxon>Bacillati</taxon>
        <taxon>Actinomycetota</taxon>
        <taxon>Actinomycetes</taxon>
        <taxon>Mycobacteriales</taxon>
        <taxon>Nocardiaceae</taxon>
        <taxon>Nocardia</taxon>
    </lineage>
</organism>
<dbReference type="EMBL" id="SMFR01000008">
    <property type="protein sequence ID" value="TCJ89885.1"/>
    <property type="molecule type" value="Genomic_DNA"/>
</dbReference>
<evidence type="ECO:0000259" key="6">
    <source>
        <dbReference type="PROSITE" id="PS52004"/>
    </source>
</evidence>
<evidence type="ECO:0000313" key="8">
    <source>
        <dbReference type="Proteomes" id="UP000294856"/>
    </source>
</evidence>
<dbReference type="OrthoDB" id="416758at2"/>
<evidence type="ECO:0000256" key="5">
    <source>
        <dbReference type="RuleBase" id="RU003694"/>
    </source>
</evidence>